<evidence type="ECO:0000313" key="2">
    <source>
        <dbReference type="EMBL" id="MBF9220795.1"/>
    </source>
</evidence>
<gene>
    <name evidence="2" type="ORF">I2H31_06750</name>
</gene>
<proteinExistence type="predicted"/>
<dbReference type="InterPro" id="IPR002686">
    <property type="entry name" value="Transposase_17"/>
</dbReference>
<protein>
    <recommendedName>
        <fullName evidence="1">Transposase IS200-like domain-containing protein</fullName>
    </recommendedName>
</protein>
<dbReference type="SUPFAM" id="SSF143422">
    <property type="entry name" value="Transposase IS200-like"/>
    <property type="match status" value="1"/>
</dbReference>
<dbReference type="RefSeq" id="WP_196292229.1">
    <property type="nucleotide sequence ID" value="NZ_JADQDM010000002.1"/>
</dbReference>
<evidence type="ECO:0000313" key="3">
    <source>
        <dbReference type="Proteomes" id="UP000618931"/>
    </source>
</evidence>
<dbReference type="EMBL" id="JADQDM010000002">
    <property type="protein sequence ID" value="MBF9220795.1"/>
    <property type="molecule type" value="Genomic_DNA"/>
</dbReference>
<dbReference type="InterPro" id="IPR036515">
    <property type="entry name" value="Transposase_17_sf"/>
</dbReference>
<name>A0ABS0I1H8_9BACT</name>
<dbReference type="PANTHER" id="PTHR36966:SF1">
    <property type="entry name" value="REP-ASSOCIATED TYROSINE TRANSPOSASE"/>
    <property type="match status" value="1"/>
</dbReference>
<dbReference type="Gene3D" id="3.30.70.1290">
    <property type="entry name" value="Transposase IS200-like"/>
    <property type="match status" value="1"/>
</dbReference>
<comment type="caution">
    <text evidence="2">The sequence shown here is derived from an EMBL/GenBank/DDBJ whole genome shotgun (WGS) entry which is preliminary data.</text>
</comment>
<accession>A0ABS0I1H8</accession>
<dbReference type="InterPro" id="IPR052715">
    <property type="entry name" value="RAYT_transposase"/>
</dbReference>
<dbReference type="Proteomes" id="UP000618931">
    <property type="component" value="Unassembled WGS sequence"/>
</dbReference>
<evidence type="ECO:0000259" key="1">
    <source>
        <dbReference type="SMART" id="SM01321"/>
    </source>
</evidence>
<dbReference type="SMART" id="SM01321">
    <property type="entry name" value="Y1_Tnp"/>
    <property type="match status" value="1"/>
</dbReference>
<dbReference type="PANTHER" id="PTHR36966">
    <property type="entry name" value="REP-ASSOCIATED TYROSINE TRANSPOSASE"/>
    <property type="match status" value="1"/>
</dbReference>
<feature type="domain" description="Transposase IS200-like" evidence="1">
    <location>
        <begin position="19"/>
        <end position="150"/>
    </location>
</feature>
<organism evidence="2 3">
    <name type="scientific">Hymenobacter ruricola</name>
    <dbReference type="NCBI Taxonomy" id="2791023"/>
    <lineage>
        <taxon>Bacteria</taxon>
        <taxon>Pseudomonadati</taxon>
        <taxon>Bacteroidota</taxon>
        <taxon>Cytophagia</taxon>
        <taxon>Cytophagales</taxon>
        <taxon>Hymenobacteraceae</taxon>
        <taxon>Hymenobacter</taxon>
    </lineage>
</organism>
<reference evidence="2 3" key="1">
    <citation type="submission" date="2020-11" db="EMBL/GenBank/DDBJ databases">
        <authorList>
            <person name="Kim M.K."/>
        </authorList>
    </citation>
    <scope>NUCLEOTIDE SEQUENCE [LARGE SCALE GENOMIC DNA]</scope>
    <source>
        <strain evidence="2 3">BT662</strain>
    </source>
</reference>
<keyword evidence="3" id="KW-1185">Reference proteome</keyword>
<sequence>MQPDSERRSIRYGGYDYSMAGYYALTVCAKNKACLFGTLVTSGTLQPTLLGRIVADELANIPVRFPTVRVDTSIIMPNHLHLILVLARNQVVALSQVLGDFKTGCYGKWRQQLSTSGQSAPPSCWQRNYYERIIRDAAELEGYRRYILDNPNRW</sequence>